<sequence>MLHFESISTYQASVRRVLLGHALWVIHWSQDDSPRDLGPLTLDNVTRQRSIQGVKHLGNTSPSPVLFDHTESAFEDDKRQFTNSHFKNSYFGRELFTAWAFPLALLSSHGSAKQRNLKTCVIQKVLDRRSLQLCPPHVTASEISLDFTRGKSISEIIAKVFTDATSASQADSAARDGGWDRAETSRKVSVVTRRPLPIVASECGHHCAQFLGKEAGKPRRHTCPRSPAALELLGKGLHRLLVYFPNQAKSARKQLTAKCLFSRVQRRTFSEISARDRREDRSTENATVWRWTRIKAVMCQTVDSWTP</sequence>
<dbReference type="Proteomes" id="UP000095287">
    <property type="component" value="Unplaced"/>
</dbReference>
<evidence type="ECO:0000313" key="1">
    <source>
        <dbReference type="Proteomes" id="UP000095287"/>
    </source>
</evidence>
<protein>
    <submittedName>
        <fullName evidence="2">Uncharacterized protein</fullName>
    </submittedName>
</protein>
<reference evidence="2" key="1">
    <citation type="submission" date="2016-11" db="UniProtKB">
        <authorList>
            <consortium name="WormBaseParasite"/>
        </authorList>
    </citation>
    <scope>IDENTIFICATION</scope>
</reference>
<name>A0A1I8ABM9_9BILA</name>
<proteinExistence type="predicted"/>
<evidence type="ECO:0000313" key="2">
    <source>
        <dbReference type="WBParaSite" id="L893_g4256.t1"/>
    </source>
</evidence>
<keyword evidence="1" id="KW-1185">Reference proteome</keyword>
<organism evidence="1 2">
    <name type="scientific">Steinernema glaseri</name>
    <dbReference type="NCBI Taxonomy" id="37863"/>
    <lineage>
        <taxon>Eukaryota</taxon>
        <taxon>Metazoa</taxon>
        <taxon>Ecdysozoa</taxon>
        <taxon>Nematoda</taxon>
        <taxon>Chromadorea</taxon>
        <taxon>Rhabditida</taxon>
        <taxon>Tylenchina</taxon>
        <taxon>Panagrolaimomorpha</taxon>
        <taxon>Strongyloidoidea</taxon>
        <taxon>Steinernematidae</taxon>
        <taxon>Steinernema</taxon>
    </lineage>
</organism>
<accession>A0A1I8ABM9</accession>
<dbReference type="AlphaFoldDB" id="A0A1I8ABM9"/>
<dbReference type="WBParaSite" id="L893_g4256.t1">
    <property type="protein sequence ID" value="L893_g4256.t1"/>
    <property type="gene ID" value="L893_g4256"/>
</dbReference>